<evidence type="ECO:0000313" key="2">
    <source>
        <dbReference type="EMBL" id="KEQ15710.1"/>
    </source>
</evidence>
<dbReference type="InterPro" id="IPR006441">
    <property type="entry name" value="Phage_P2_GpN"/>
</dbReference>
<dbReference type="NCBIfam" id="TIGR01551">
    <property type="entry name" value="major_capsid_P2"/>
    <property type="match status" value="1"/>
</dbReference>
<evidence type="ECO:0000313" key="3">
    <source>
        <dbReference type="Proteomes" id="UP000028006"/>
    </source>
</evidence>
<proteinExistence type="predicted"/>
<sequence length="343" mass="38101">MLERTVKQFAMLQQAMAKAYGVTDVTRRFNVSIPMEISLNQAVLDSNDFLNRITTLPKVDKVGKPSRVRISSTLASRTDTSDGTKQRKPTKMKAPEGIEYRLEQTNFDVAFDYETLDSWARFDNFMELYMNAVYQRIGLDRILIGFNGSSAEKNTDRETNPLLQDVNKGWLHLLETHHPENFMTESQEDSGQITLGAAGDFKNLDHLVYSVGSMIGDASKSGDEVAIVGRGLIAHDSGKALAKFAQQPTEKSNIMVLEKSYGGYPSIVVPGFPANGVMVTDLDNLHLYYQEGRMRRKSEDQSASDQVVDFISSNEAYMLEDFDAAAAIDAANVVIKDEEATPA</sequence>
<dbReference type="AlphaFoldDB" id="A0A081NB87"/>
<dbReference type="EMBL" id="JOKG01000001">
    <property type="protein sequence ID" value="KEQ15710.1"/>
    <property type="molecule type" value="Genomic_DNA"/>
</dbReference>
<dbReference type="eggNOG" id="ENOG502Z7HY">
    <property type="taxonomic scope" value="Bacteria"/>
</dbReference>
<reference evidence="2 3" key="1">
    <citation type="submission" date="2014-06" db="EMBL/GenBank/DDBJ databases">
        <title>Whole Genome Sequences of Three Symbiotic Endozoicomonas Bacteria.</title>
        <authorList>
            <person name="Neave M.J."/>
            <person name="Apprill A."/>
            <person name="Voolstra C.R."/>
        </authorList>
    </citation>
    <scope>NUCLEOTIDE SEQUENCE [LARGE SCALE GENOMIC DNA]</scope>
    <source>
        <strain evidence="2 3">LMG 24815</strain>
    </source>
</reference>
<dbReference type="Pfam" id="PF05125">
    <property type="entry name" value="Phage_cap_P2"/>
    <property type="match status" value="1"/>
</dbReference>
<dbReference type="RefSeq" id="WP_034872993.1">
    <property type="nucleotide sequence ID" value="NZ_JOKG01000001.1"/>
</dbReference>
<protein>
    <recommendedName>
        <fullName evidence="4">Capsid protein</fullName>
    </recommendedName>
</protein>
<name>A0A081NB87_9GAMM</name>
<comment type="caution">
    <text evidence="2">The sequence shown here is derived from an EMBL/GenBank/DDBJ whole genome shotgun (WGS) entry which is preliminary data.</text>
</comment>
<gene>
    <name evidence="2" type="ORF">GZ77_03845</name>
</gene>
<feature type="region of interest" description="Disordered" evidence="1">
    <location>
        <begin position="70"/>
        <end position="92"/>
    </location>
</feature>
<dbReference type="Proteomes" id="UP000028006">
    <property type="component" value="Unassembled WGS sequence"/>
</dbReference>
<evidence type="ECO:0000256" key="1">
    <source>
        <dbReference type="SAM" id="MobiDB-lite"/>
    </source>
</evidence>
<keyword evidence="3" id="KW-1185">Reference proteome</keyword>
<accession>A0A081NB87</accession>
<organism evidence="2 3">
    <name type="scientific">Endozoicomonas montiporae</name>
    <dbReference type="NCBI Taxonomy" id="1027273"/>
    <lineage>
        <taxon>Bacteria</taxon>
        <taxon>Pseudomonadati</taxon>
        <taxon>Pseudomonadota</taxon>
        <taxon>Gammaproteobacteria</taxon>
        <taxon>Oceanospirillales</taxon>
        <taxon>Endozoicomonadaceae</taxon>
        <taxon>Endozoicomonas</taxon>
    </lineage>
</organism>
<evidence type="ECO:0008006" key="4">
    <source>
        <dbReference type="Google" id="ProtNLM"/>
    </source>
</evidence>